<dbReference type="Proteomes" id="UP000887116">
    <property type="component" value="Unassembled WGS sequence"/>
</dbReference>
<reference evidence="1" key="1">
    <citation type="submission" date="2020-07" db="EMBL/GenBank/DDBJ databases">
        <title>Multicomponent nature underlies the extraordinary mechanical properties of spider dragline silk.</title>
        <authorList>
            <person name="Kono N."/>
            <person name="Nakamura H."/>
            <person name="Mori M."/>
            <person name="Yoshida Y."/>
            <person name="Ohtoshi R."/>
            <person name="Malay A.D."/>
            <person name="Moran D.A.P."/>
            <person name="Tomita M."/>
            <person name="Numata K."/>
            <person name="Arakawa K."/>
        </authorList>
    </citation>
    <scope>NUCLEOTIDE SEQUENCE</scope>
</reference>
<protein>
    <submittedName>
        <fullName evidence="1">Uncharacterized protein</fullName>
    </submittedName>
</protein>
<name>A0A8X6GCU0_TRICU</name>
<proteinExistence type="predicted"/>
<comment type="caution">
    <text evidence="1">The sequence shown here is derived from an EMBL/GenBank/DDBJ whole genome shotgun (WGS) entry which is preliminary data.</text>
</comment>
<sequence>MDLYPRVTSGVPWLPVCLYPHPFFPLLRLGTTKRPVCLFVGSRLRKRWARDVENQKKRVSLCSLFVSSWSGIFKFLKPRFCHFVRWKCF</sequence>
<gene>
    <name evidence="1" type="ORF">TNCT_708551</name>
</gene>
<evidence type="ECO:0000313" key="1">
    <source>
        <dbReference type="EMBL" id="GFR01263.1"/>
    </source>
</evidence>
<keyword evidence="2" id="KW-1185">Reference proteome</keyword>
<evidence type="ECO:0000313" key="2">
    <source>
        <dbReference type="Proteomes" id="UP000887116"/>
    </source>
</evidence>
<organism evidence="1 2">
    <name type="scientific">Trichonephila clavata</name>
    <name type="common">Joro spider</name>
    <name type="synonym">Nephila clavata</name>
    <dbReference type="NCBI Taxonomy" id="2740835"/>
    <lineage>
        <taxon>Eukaryota</taxon>
        <taxon>Metazoa</taxon>
        <taxon>Ecdysozoa</taxon>
        <taxon>Arthropoda</taxon>
        <taxon>Chelicerata</taxon>
        <taxon>Arachnida</taxon>
        <taxon>Araneae</taxon>
        <taxon>Araneomorphae</taxon>
        <taxon>Entelegynae</taxon>
        <taxon>Araneoidea</taxon>
        <taxon>Nephilidae</taxon>
        <taxon>Trichonephila</taxon>
    </lineage>
</organism>
<dbReference type="AlphaFoldDB" id="A0A8X6GCU0"/>
<dbReference type="EMBL" id="BMAO01035101">
    <property type="protein sequence ID" value="GFR01263.1"/>
    <property type="molecule type" value="Genomic_DNA"/>
</dbReference>
<accession>A0A8X6GCU0</accession>